<gene>
    <name evidence="1" type="ORF">Q8852_02910</name>
</gene>
<organism evidence="1 2">
    <name type="scientific">Mycoplasma seminis</name>
    <dbReference type="NCBI Taxonomy" id="512749"/>
    <lineage>
        <taxon>Bacteria</taxon>
        <taxon>Bacillati</taxon>
        <taxon>Mycoplasmatota</taxon>
        <taxon>Mollicutes</taxon>
        <taxon>Mycoplasmataceae</taxon>
        <taxon>Mycoplasma</taxon>
    </lineage>
</organism>
<keyword evidence="2" id="KW-1185">Reference proteome</keyword>
<accession>A0ABY9HC39</accession>
<sequence length="136" mass="16369">MNKKIIPLKAQKPPKYYLEWFELYKNDKEKNSTEWYLTHLLLKHSSQVSLDYYMELLSFLGYWSPSMKNCLNIPHPNTQLHQMEFWMFVSLGEYYLDNNDLDNKLNSIYKRGNEIYQTCDECNLTFFTTTPKKGDL</sequence>
<dbReference type="Proteomes" id="UP001237011">
    <property type="component" value="Chromosome"/>
</dbReference>
<dbReference type="EMBL" id="CP132191">
    <property type="protein sequence ID" value="WLP85248.1"/>
    <property type="molecule type" value="Genomic_DNA"/>
</dbReference>
<evidence type="ECO:0000313" key="2">
    <source>
        <dbReference type="Proteomes" id="UP001237011"/>
    </source>
</evidence>
<dbReference type="RefSeq" id="WP_305937685.1">
    <property type="nucleotide sequence ID" value="NZ_CP132191.1"/>
</dbReference>
<name>A0ABY9HC39_9MOLU</name>
<proteinExistence type="predicted"/>
<evidence type="ECO:0000313" key="1">
    <source>
        <dbReference type="EMBL" id="WLP85248.1"/>
    </source>
</evidence>
<reference evidence="1" key="1">
    <citation type="submission" date="2023-08" db="EMBL/GenBank/DDBJ databases">
        <title>Complete genome sequence of Mycoplasma seminis 2200.</title>
        <authorList>
            <person name="Spergser J."/>
        </authorList>
    </citation>
    <scope>NUCLEOTIDE SEQUENCE [LARGE SCALE GENOMIC DNA]</scope>
    <source>
        <strain evidence="1">2200</strain>
    </source>
</reference>
<protein>
    <submittedName>
        <fullName evidence="1">Uncharacterized protein</fullName>
    </submittedName>
</protein>